<accession>A0A1B8Q249</accession>
<feature type="signal peptide" evidence="1">
    <location>
        <begin position="1"/>
        <end position="18"/>
    </location>
</feature>
<evidence type="ECO:0000256" key="1">
    <source>
        <dbReference type="SAM" id="SignalP"/>
    </source>
</evidence>
<evidence type="ECO:0000313" key="3">
    <source>
        <dbReference type="Proteomes" id="UP000092607"/>
    </source>
</evidence>
<evidence type="ECO:0000313" key="2">
    <source>
        <dbReference type="EMBL" id="OBX62860.1"/>
    </source>
</evidence>
<keyword evidence="1" id="KW-0732">Signal</keyword>
<evidence type="ECO:0008006" key="4">
    <source>
        <dbReference type="Google" id="ProtNLM"/>
    </source>
</evidence>
<gene>
    <name evidence="2" type="ORF">A9309_06845</name>
</gene>
<comment type="caution">
    <text evidence="2">The sequence shown here is derived from an EMBL/GenBank/DDBJ whole genome shotgun (WGS) entry which is preliminary data.</text>
</comment>
<dbReference type="Proteomes" id="UP000092607">
    <property type="component" value="Unassembled WGS sequence"/>
</dbReference>
<feature type="chain" id="PRO_5008612077" description="Lipoprotein" evidence="1">
    <location>
        <begin position="19"/>
        <end position="141"/>
    </location>
</feature>
<reference evidence="2 3" key="1">
    <citation type="submission" date="2016-06" db="EMBL/GenBank/DDBJ databases">
        <title>Draft genome of Moraxella lacunata CCUG 57757A.</title>
        <authorList>
            <person name="Salva-Serra F."/>
            <person name="Engstrom-Jakobsson H."/>
            <person name="Thorell K."/>
            <person name="Gonzales-Siles L."/>
            <person name="Karlsson R."/>
            <person name="Boulund F."/>
            <person name="Engstrand L."/>
            <person name="Kristiansson E."/>
            <person name="Moore E."/>
        </authorList>
    </citation>
    <scope>NUCLEOTIDE SEQUENCE [LARGE SCALE GENOMIC DNA]</scope>
    <source>
        <strain evidence="2 3">CCUG 57757A</strain>
    </source>
</reference>
<proteinExistence type="predicted"/>
<protein>
    <recommendedName>
        <fullName evidence="4">Lipoprotein</fullName>
    </recommendedName>
</protein>
<name>A0A1B8Q249_MORLA</name>
<dbReference type="RefSeq" id="WP_065255022.1">
    <property type="nucleotide sequence ID" value="NZ_JARDJM010000007.1"/>
</dbReference>
<dbReference type="OrthoDB" id="6660172at2"/>
<dbReference type="PROSITE" id="PS51257">
    <property type="entry name" value="PROKAR_LIPOPROTEIN"/>
    <property type="match status" value="1"/>
</dbReference>
<organism evidence="2 3">
    <name type="scientific">Moraxella lacunata</name>
    <dbReference type="NCBI Taxonomy" id="477"/>
    <lineage>
        <taxon>Bacteria</taxon>
        <taxon>Pseudomonadati</taxon>
        <taxon>Pseudomonadota</taxon>
        <taxon>Gammaproteobacteria</taxon>
        <taxon>Moraxellales</taxon>
        <taxon>Moraxellaceae</taxon>
        <taxon>Moraxella</taxon>
    </lineage>
</organism>
<dbReference type="AlphaFoldDB" id="A0A1B8Q249"/>
<dbReference type="EMBL" id="LZMS01000058">
    <property type="protein sequence ID" value="OBX62860.1"/>
    <property type="molecule type" value="Genomic_DNA"/>
</dbReference>
<sequence length="141" mass="15523">MKKLLSTLIMAGVLVGCASTPTTDSVAMPSLLVMPNTKKTNEPLSPDTYVDGVGMLHFKDYHDKVVYQDKIYLLDSYVIPLEQPFYIHVRTADGTPIMPDTATKVATDYIAPKGCTEPLVRRADLDKSTNDKSEWIIGVAC</sequence>